<dbReference type="InterPro" id="IPR016037">
    <property type="entry name" value="DHQ_synth_AroB"/>
</dbReference>
<feature type="binding site" evidence="18">
    <location>
        <begin position="169"/>
        <end position="172"/>
    </location>
    <ligand>
        <name>NAD(+)</name>
        <dbReference type="ChEBI" id="CHEBI:57540"/>
    </ligand>
</feature>
<dbReference type="FunFam" id="3.40.50.1970:FF:000007">
    <property type="entry name" value="Pentafunctional AROM polypeptide"/>
    <property type="match status" value="1"/>
</dbReference>
<comment type="cofactor">
    <cofactor evidence="18">
        <name>Co(2+)</name>
        <dbReference type="ChEBI" id="CHEBI:48828"/>
    </cofactor>
    <cofactor evidence="18">
        <name>Zn(2+)</name>
        <dbReference type="ChEBI" id="CHEBI:29105"/>
    </cofactor>
    <text evidence="18">Binds 1 divalent metal cation per subunit. Can use either Co(2+) or Zn(2+).</text>
</comment>
<comment type="subcellular location">
    <subcellularLocation>
        <location evidence="4 18">Cytoplasm</location>
    </subcellularLocation>
</comment>
<dbReference type="GO" id="GO:0009073">
    <property type="term" value="P:aromatic amino acid family biosynthetic process"/>
    <property type="evidence" value="ECO:0007669"/>
    <property type="project" value="UniProtKB-KW"/>
</dbReference>
<evidence type="ECO:0000256" key="8">
    <source>
        <dbReference type="ARBA" id="ARBA00017684"/>
    </source>
</evidence>
<gene>
    <name evidence="18 21" type="primary">aroB</name>
    <name evidence="21" type="ORF">J5Y03_03290</name>
</gene>
<evidence type="ECO:0000313" key="21">
    <source>
        <dbReference type="EMBL" id="MBP0724206.1"/>
    </source>
</evidence>
<keyword evidence="14 18" id="KW-0520">NAD</keyword>
<comment type="cofactor">
    <cofactor evidence="3">
        <name>Zn(2+)</name>
        <dbReference type="ChEBI" id="CHEBI:29105"/>
    </cofactor>
</comment>
<dbReference type="Pfam" id="PF24621">
    <property type="entry name" value="DHQS_C"/>
    <property type="match status" value="1"/>
</dbReference>
<keyword evidence="22" id="KW-1185">Reference proteome</keyword>
<keyword evidence="10 18" id="KW-0028">Amino-acid biosynthesis</keyword>
<dbReference type="InterPro" id="IPR050071">
    <property type="entry name" value="Dehydroquinate_synthase"/>
</dbReference>
<dbReference type="GO" id="GO:0009423">
    <property type="term" value="P:chorismate biosynthetic process"/>
    <property type="evidence" value="ECO:0007669"/>
    <property type="project" value="UniProtKB-UniRule"/>
</dbReference>
<dbReference type="EMBL" id="JAGIYQ010000002">
    <property type="protein sequence ID" value="MBP0724206.1"/>
    <property type="molecule type" value="Genomic_DNA"/>
</dbReference>
<evidence type="ECO:0000259" key="20">
    <source>
        <dbReference type="Pfam" id="PF24621"/>
    </source>
</evidence>
<evidence type="ECO:0000256" key="2">
    <source>
        <dbReference type="ARBA" id="ARBA00001911"/>
    </source>
</evidence>
<evidence type="ECO:0000256" key="13">
    <source>
        <dbReference type="ARBA" id="ARBA00022833"/>
    </source>
</evidence>
<feature type="binding site" evidence="18">
    <location>
        <position position="247"/>
    </location>
    <ligand>
        <name>Zn(2+)</name>
        <dbReference type="ChEBI" id="CHEBI:29105"/>
    </ligand>
</feature>
<dbReference type="HAMAP" id="MF_00110">
    <property type="entry name" value="DHQ_synthase"/>
    <property type="match status" value="1"/>
</dbReference>
<dbReference type="InterPro" id="IPR030960">
    <property type="entry name" value="DHQS/DOIS_N"/>
</dbReference>
<feature type="domain" description="3-dehydroquinate synthase C-terminal" evidence="20">
    <location>
        <begin position="181"/>
        <end position="322"/>
    </location>
</feature>
<dbReference type="AlphaFoldDB" id="A0A940NKJ3"/>
<evidence type="ECO:0000256" key="10">
    <source>
        <dbReference type="ARBA" id="ARBA00022605"/>
    </source>
</evidence>
<keyword evidence="11 18" id="KW-0479">Metal-binding</keyword>
<dbReference type="Proteomes" id="UP000682134">
    <property type="component" value="Unassembled WGS sequence"/>
</dbReference>
<evidence type="ECO:0000256" key="9">
    <source>
        <dbReference type="ARBA" id="ARBA00022490"/>
    </source>
</evidence>
<comment type="cofactor">
    <cofactor evidence="2 18">
        <name>NAD(+)</name>
        <dbReference type="ChEBI" id="CHEBI:57540"/>
    </cofactor>
</comment>
<dbReference type="GO" id="GO:0003856">
    <property type="term" value="F:3-dehydroquinate synthase activity"/>
    <property type="evidence" value="ECO:0007669"/>
    <property type="project" value="UniProtKB-UniRule"/>
</dbReference>
<keyword evidence="12 18" id="KW-0547">Nucleotide-binding</keyword>
<dbReference type="Gene3D" id="3.40.50.1970">
    <property type="match status" value="1"/>
</dbReference>
<feature type="domain" description="3-dehydroquinate synthase N-terminal" evidence="19">
    <location>
        <begin position="68"/>
        <end position="179"/>
    </location>
</feature>
<dbReference type="GO" id="GO:0000166">
    <property type="term" value="F:nucleotide binding"/>
    <property type="evidence" value="ECO:0007669"/>
    <property type="project" value="UniProtKB-KW"/>
</dbReference>
<evidence type="ECO:0000256" key="12">
    <source>
        <dbReference type="ARBA" id="ARBA00022741"/>
    </source>
</evidence>
<evidence type="ECO:0000256" key="6">
    <source>
        <dbReference type="ARBA" id="ARBA00005412"/>
    </source>
</evidence>
<dbReference type="GO" id="GO:0008652">
    <property type="term" value="P:amino acid biosynthetic process"/>
    <property type="evidence" value="ECO:0007669"/>
    <property type="project" value="UniProtKB-KW"/>
</dbReference>
<reference evidence="21" key="1">
    <citation type="submission" date="2021-04" db="EMBL/GenBank/DDBJ databases">
        <title>Genome seq and assembly of Bacillus sp.</title>
        <authorList>
            <person name="Chhetri G."/>
        </authorList>
    </citation>
    <scope>NUCLEOTIDE SEQUENCE</scope>
    <source>
        <strain evidence="21">RG28</strain>
    </source>
</reference>
<dbReference type="EC" id="4.2.3.4" evidence="7 18"/>
<evidence type="ECO:0000256" key="4">
    <source>
        <dbReference type="ARBA" id="ARBA00004496"/>
    </source>
</evidence>
<comment type="pathway">
    <text evidence="5 18">Metabolic intermediate biosynthesis; chorismate biosynthesis; chorismate from D-erythrose 4-phosphate and phosphoenolpyruvate: step 2/7.</text>
</comment>
<evidence type="ECO:0000256" key="5">
    <source>
        <dbReference type="ARBA" id="ARBA00004661"/>
    </source>
</evidence>
<keyword evidence="17 18" id="KW-0170">Cobalt</keyword>
<evidence type="ECO:0000256" key="11">
    <source>
        <dbReference type="ARBA" id="ARBA00022723"/>
    </source>
</evidence>
<dbReference type="Gene3D" id="1.20.1090.10">
    <property type="entry name" value="Dehydroquinate synthase-like - alpha domain"/>
    <property type="match status" value="1"/>
</dbReference>
<comment type="function">
    <text evidence="18">Catalyzes the conversion of 3-deoxy-D-arabino-heptulosonate 7-phosphate (DAHP) to dehydroquinate (DHQ).</text>
</comment>
<dbReference type="PANTHER" id="PTHR43622:SF7">
    <property type="entry name" value="3-DEHYDROQUINATE SYNTHASE, CHLOROPLASTIC"/>
    <property type="match status" value="1"/>
</dbReference>
<organism evidence="21 22">
    <name type="scientific">Gottfriedia endophytica</name>
    <dbReference type="NCBI Taxonomy" id="2820819"/>
    <lineage>
        <taxon>Bacteria</taxon>
        <taxon>Bacillati</taxon>
        <taxon>Bacillota</taxon>
        <taxon>Bacilli</taxon>
        <taxon>Bacillales</taxon>
        <taxon>Bacillaceae</taxon>
        <taxon>Gottfriedia</taxon>
    </lineage>
</organism>
<keyword evidence="16 18" id="KW-0456">Lyase</keyword>
<keyword evidence="13 18" id="KW-0862">Zinc</keyword>
<evidence type="ECO:0000256" key="18">
    <source>
        <dbReference type="HAMAP-Rule" id="MF_00110"/>
    </source>
</evidence>
<dbReference type="GO" id="GO:0005737">
    <property type="term" value="C:cytoplasm"/>
    <property type="evidence" value="ECO:0007669"/>
    <property type="project" value="UniProtKB-SubCell"/>
</dbReference>
<feature type="binding site" evidence="18">
    <location>
        <begin position="106"/>
        <end position="110"/>
    </location>
    <ligand>
        <name>NAD(+)</name>
        <dbReference type="ChEBI" id="CHEBI:57540"/>
    </ligand>
</feature>
<evidence type="ECO:0000256" key="14">
    <source>
        <dbReference type="ARBA" id="ARBA00023027"/>
    </source>
</evidence>
<feature type="binding site" evidence="18">
    <location>
        <position position="142"/>
    </location>
    <ligand>
        <name>NAD(+)</name>
        <dbReference type="ChEBI" id="CHEBI:57540"/>
    </ligand>
</feature>
<sequence>MCELQINTKSKSYFITIGYDILHTLPQIINSLSPKITKILIITDTNVAVNYLDEVKSKLTDQFDVLDFVIPSGEQSKSMMMFEKCSSFALSSQLDRNSLIIALGGGVVGDLAGFVAATYMRGIRFIQVPTTLLAHDSAVGGKVAINLPLGKNVVGAFYQPEHVLYHLNFLETLPLSEMRSGFAEISKEAMLSSKEEVNWLMEHVKQITDLERNILKQILKMGVQIKNNIVSTDEKEKGIRAFLNLGHTLGHALEAHLGYSVISHGDGVAFGTLFALYVSENLFGVDLHFDEIRKWYNQLGFPLFTNIDSAEVIKLMKHDKKNIGNSIRFILLKKFGQAELHEIKQEKIHTLLNNFLDLFRNEKEL</sequence>
<feature type="binding site" evidence="18">
    <location>
        <position position="264"/>
    </location>
    <ligand>
        <name>Zn(2+)</name>
        <dbReference type="ChEBI" id="CHEBI:29105"/>
    </ligand>
</feature>
<dbReference type="NCBIfam" id="TIGR01357">
    <property type="entry name" value="aroB"/>
    <property type="match status" value="1"/>
</dbReference>
<comment type="similarity">
    <text evidence="6 18">Belongs to the sugar phosphate cyclases superfamily. Dehydroquinate synthase family.</text>
</comment>
<dbReference type="GO" id="GO:0046872">
    <property type="term" value="F:metal ion binding"/>
    <property type="evidence" value="ECO:0007669"/>
    <property type="project" value="UniProtKB-KW"/>
</dbReference>
<evidence type="ECO:0000313" key="22">
    <source>
        <dbReference type="Proteomes" id="UP000682134"/>
    </source>
</evidence>
<feature type="binding site" evidence="18">
    <location>
        <position position="151"/>
    </location>
    <ligand>
        <name>NAD(+)</name>
        <dbReference type="ChEBI" id="CHEBI:57540"/>
    </ligand>
</feature>
<evidence type="ECO:0000256" key="3">
    <source>
        <dbReference type="ARBA" id="ARBA00001947"/>
    </source>
</evidence>
<dbReference type="PIRSF" id="PIRSF001455">
    <property type="entry name" value="DHQ_synth"/>
    <property type="match status" value="1"/>
</dbReference>
<keyword evidence="9 18" id="KW-0963">Cytoplasm</keyword>
<dbReference type="CDD" id="cd08195">
    <property type="entry name" value="DHQS"/>
    <property type="match status" value="1"/>
</dbReference>
<dbReference type="SUPFAM" id="SSF56796">
    <property type="entry name" value="Dehydroquinate synthase-like"/>
    <property type="match status" value="1"/>
</dbReference>
<evidence type="ECO:0000259" key="19">
    <source>
        <dbReference type="Pfam" id="PF01761"/>
    </source>
</evidence>
<dbReference type="Pfam" id="PF01761">
    <property type="entry name" value="DHQ_synthase"/>
    <property type="match status" value="1"/>
</dbReference>
<dbReference type="PANTHER" id="PTHR43622">
    <property type="entry name" value="3-DEHYDROQUINATE SYNTHASE"/>
    <property type="match status" value="1"/>
</dbReference>
<feature type="binding site" evidence="18">
    <location>
        <begin position="72"/>
        <end position="77"/>
    </location>
    <ligand>
        <name>NAD(+)</name>
        <dbReference type="ChEBI" id="CHEBI:57540"/>
    </ligand>
</feature>
<feature type="binding site" evidence="18">
    <location>
        <position position="184"/>
    </location>
    <ligand>
        <name>Zn(2+)</name>
        <dbReference type="ChEBI" id="CHEBI:29105"/>
    </ligand>
</feature>
<evidence type="ECO:0000256" key="1">
    <source>
        <dbReference type="ARBA" id="ARBA00001393"/>
    </source>
</evidence>
<evidence type="ECO:0000256" key="7">
    <source>
        <dbReference type="ARBA" id="ARBA00013031"/>
    </source>
</evidence>
<keyword evidence="15 18" id="KW-0057">Aromatic amino acid biosynthesis</keyword>
<evidence type="ECO:0000256" key="15">
    <source>
        <dbReference type="ARBA" id="ARBA00023141"/>
    </source>
</evidence>
<evidence type="ECO:0000256" key="16">
    <source>
        <dbReference type="ARBA" id="ARBA00023239"/>
    </source>
</evidence>
<name>A0A940NKJ3_9BACI</name>
<evidence type="ECO:0000256" key="17">
    <source>
        <dbReference type="ARBA" id="ARBA00023285"/>
    </source>
</evidence>
<dbReference type="InterPro" id="IPR056179">
    <property type="entry name" value="DHQS_C"/>
</dbReference>
<comment type="catalytic activity">
    <reaction evidence="1 18">
        <text>7-phospho-2-dehydro-3-deoxy-D-arabino-heptonate = 3-dehydroquinate + phosphate</text>
        <dbReference type="Rhea" id="RHEA:21968"/>
        <dbReference type="ChEBI" id="CHEBI:32364"/>
        <dbReference type="ChEBI" id="CHEBI:43474"/>
        <dbReference type="ChEBI" id="CHEBI:58394"/>
        <dbReference type="EC" id="4.2.3.4"/>
    </reaction>
</comment>
<comment type="caution">
    <text evidence="21">The sequence shown here is derived from an EMBL/GenBank/DDBJ whole genome shotgun (WGS) entry which is preliminary data.</text>
</comment>
<protein>
    <recommendedName>
        <fullName evidence="8 18">3-dehydroquinate synthase</fullName>
        <shortName evidence="18">DHQS</shortName>
        <ecNumber evidence="7 18">4.2.3.4</ecNumber>
    </recommendedName>
</protein>
<proteinExistence type="inferred from homology"/>
<feature type="binding site" evidence="18">
    <location>
        <begin position="130"/>
        <end position="131"/>
    </location>
    <ligand>
        <name>NAD(+)</name>
        <dbReference type="ChEBI" id="CHEBI:57540"/>
    </ligand>
</feature>
<dbReference type="InterPro" id="IPR030963">
    <property type="entry name" value="DHQ_synth_fam"/>
</dbReference>
<accession>A0A940NKJ3</accession>